<feature type="region of interest" description="Disordered" evidence="1">
    <location>
        <begin position="1"/>
        <end position="66"/>
    </location>
</feature>
<feature type="region of interest" description="Disordered" evidence="1">
    <location>
        <begin position="332"/>
        <end position="373"/>
    </location>
</feature>
<organism evidence="2 3">
    <name type="scientific">Oleoguttula mirabilis</name>
    <dbReference type="NCBI Taxonomy" id="1507867"/>
    <lineage>
        <taxon>Eukaryota</taxon>
        <taxon>Fungi</taxon>
        <taxon>Dikarya</taxon>
        <taxon>Ascomycota</taxon>
        <taxon>Pezizomycotina</taxon>
        <taxon>Dothideomycetes</taxon>
        <taxon>Dothideomycetidae</taxon>
        <taxon>Mycosphaerellales</taxon>
        <taxon>Teratosphaeriaceae</taxon>
        <taxon>Oleoguttula</taxon>
    </lineage>
</organism>
<feature type="region of interest" description="Disordered" evidence="1">
    <location>
        <begin position="178"/>
        <end position="311"/>
    </location>
</feature>
<evidence type="ECO:0000313" key="2">
    <source>
        <dbReference type="EMBL" id="KAK4548478.1"/>
    </source>
</evidence>
<reference evidence="2 3" key="1">
    <citation type="submission" date="2021-11" db="EMBL/GenBank/DDBJ databases">
        <title>Black yeast isolated from Biological Soil Crust.</title>
        <authorList>
            <person name="Kurbessoian T."/>
        </authorList>
    </citation>
    <scope>NUCLEOTIDE SEQUENCE [LARGE SCALE GENOMIC DNA]</scope>
    <source>
        <strain evidence="2 3">CCFEE 5522</strain>
    </source>
</reference>
<comment type="caution">
    <text evidence="2">The sequence shown here is derived from an EMBL/GenBank/DDBJ whole genome shotgun (WGS) entry which is preliminary data.</text>
</comment>
<protein>
    <submittedName>
        <fullName evidence="2">Uncharacterized protein</fullName>
    </submittedName>
</protein>
<feature type="compositionally biased region" description="Basic and acidic residues" evidence="1">
    <location>
        <begin position="343"/>
        <end position="357"/>
    </location>
</feature>
<feature type="compositionally biased region" description="Basic and acidic residues" evidence="1">
    <location>
        <begin position="220"/>
        <end position="234"/>
    </location>
</feature>
<evidence type="ECO:0000256" key="1">
    <source>
        <dbReference type="SAM" id="MobiDB-lite"/>
    </source>
</evidence>
<feature type="region of interest" description="Disordered" evidence="1">
    <location>
        <begin position="540"/>
        <end position="582"/>
    </location>
</feature>
<accession>A0AAV9JSN4</accession>
<sequence length="582" mass="63494">MSSNTPPPSNMLRSRFHQPTNRSYAREEAAGLGYHHLSPRMPRPRVTFGPNALQYPEHIRKPAPLEGKEFGGIIQVPAQSAEKQEKPSLLAKAANAKSKLLDSNKHAANDTQALKGRTQAMRRAPVPLYAHQKSVRFHDAPQSPPLVHTQSVPALRAPMAWPLQAQLSASARGYGFPSRYDGHSTGGRDVRRHASLDDVPVDRPLRSTGDAASDRAVSTRSERGHHPGDTRRPAAMDSDGGPSPGGLRPSSVAGTVSVRSDDAGSNALSIQRTGSEKYARSKSYPPTSPSRLHELAPTLSVPNMRQRNGSISSMDYGRLGAAGITNRMSLLTTPVSQSPPASAREKIRSDNAAESRRALAPPGTRKGPPPHKDNCTCEPCSPPHDAGCVCPPCYQHRAKRMYKACKVYERLDTLSTTCQRLRQSIAATQHHHHHRRHADPELANVAADLHELGRVRDWADHLANSAPSSRDALFPFHGEPAGGEAQRFGELMRMISSWEDSVREAEVLLAGLEEGQDEAREAGVRRRRRVVRVVREGPGPSRRRYYHGREPEPGPAVGVGEGEGVVETPPVSPRSWNVATNF</sequence>
<feature type="compositionally biased region" description="Polar residues" evidence="1">
    <location>
        <begin position="300"/>
        <end position="311"/>
    </location>
</feature>
<proteinExistence type="predicted"/>
<dbReference type="EMBL" id="JAVFHQ010000007">
    <property type="protein sequence ID" value="KAK4548478.1"/>
    <property type="molecule type" value="Genomic_DNA"/>
</dbReference>
<feature type="compositionally biased region" description="Basic and acidic residues" evidence="1">
    <location>
        <begin position="180"/>
        <end position="205"/>
    </location>
</feature>
<name>A0AAV9JSN4_9PEZI</name>
<gene>
    <name evidence="2" type="ORF">LTR36_009388</name>
</gene>
<keyword evidence="3" id="KW-1185">Reference proteome</keyword>
<dbReference type="AlphaFoldDB" id="A0AAV9JSN4"/>
<evidence type="ECO:0000313" key="3">
    <source>
        <dbReference type="Proteomes" id="UP001324427"/>
    </source>
</evidence>
<dbReference type="Proteomes" id="UP001324427">
    <property type="component" value="Unassembled WGS sequence"/>
</dbReference>